<dbReference type="NCBIfam" id="TIGR02290">
    <property type="entry name" value="M3_fam_3"/>
    <property type="match status" value="1"/>
</dbReference>
<organism evidence="9 10">
    <name type="scientific">Aliidongia dinghuensis</name>
    <dbReference type="NCBI Taxonomy" id="1867774"/>
    <lineage>
        <taxon>Bacteria</taxon>
        <taxon>Pseudomonadati</taxon>
        <taxon>Pseudomonadota</taxon>
        <taxon>Alphaproteobacteria</taxon>
        <taxon>Rhodospirillales</taxon>
        <taxon>Dongiaceae</taxon>
        <taxon>Aliidongia</taxon>
    </lineage>
</organism>
<evidence type="ECO:0000256" key="2">
    <source>
        <dbReference type="ARBA" id="ARBA00022723"/>
    </source>
</evidence>
<dbReference type="Gene3D" id="1.10.1370.20">
    <property type="entry name" value="Oligoendopeptidase f, C-terminal domain"/>
    <property type="match status" value="1"/>
</dbReference>
<keyword evidence="5 6" id="KW-0482">Metalloprotease</keyword>
<evidence type="ECO:0000256" key="4">
    <source>
        <dbReference type="ARBA" id="ARBA00022833"/>
    </source>
</evidence>
<dbReference type="Pfam" id="PF08439">
    <property type="entry name" value="Peptidase_M3_N"/>
    <property type="match status" value="1"/>
</dbReference>
<dbReference type="GO" id="GO:0006508">
    <property type="term" value="P:proteolysis"/>
    <property type="evidence" value="ECO:0007669"/>
    <property type="project" value="UniProtKB-KW"/>
</dbReference>
<accession>A0A8J2Z042</accession>
<dbReference type="PANTHER" id="PTHR11804">
    <property type="entry name" value="PROTEASE M3 THIMET OLIGOPEPTIDASE-RELATED"/>
    <property type="match status" value="1"/>
</dbReference>
<keyword evidence="3 6" id="KW-0378">Hydrolase</keyword>
<dbReference type="SUPFAM" id="SSF55486">
    <property type="entry name" value="Metalloproteases ('zincins'), catalytic domain"/>
    <property type="match status" value="1"/>
</dbReference>
<dbReference type="Proteomes" id="UP000646365">
    <property type="component" value="Unassembled WGS sequence"/>
</dbReference>
<feature type="domain" description="Oligopeptidase F N-terminal" evidence="8">
    <location>
        <begin position="126"/>
        <end position="194"/>
    </location>
</feature>
<dbReference type="PANTHER" id="PTHR11804:SF5">
    <property type="entry name" value="OLIGOENDOPEPTIDASE F"/>
    <property type="match status" value="1"/>
</dbReference>
<dbReference type="RefSeq" id="WP_189051878.1">
    <property type="nucleotide sequence ID" value="NZ_BMJQ01000022.1"/>
</dbReference>
<dbReference type="Gene3D" id="1.20.140.70">
    <property type="entry name" value="Oligopeptidase f, N-terminal domain"/>
    <property type="match status" value="1"/>
</dbReference>
<dbReference type="InterPro" id="IPR001567">
    <property type="entry name" value="Pept_M3A_M3B_dom"/>
</dbReference>
<proteinExistence type="inferred from homology"/>
<sequence length="603" mass="67572">MFRPSPRSIANSGAVADLGVLPTWNLADLYDGIDAPAIETDLRDVDAEAATFARNYEGRVATLDGPALAAAIASYERLQETLGRLMSFGGLAFAGAMDDPKVAQFYQTLQERVNAASVRLLFFTLELNRIEDADLAAKLEAPALERYAPWLRDVRAFRPYQLSDEIEKLLHEKYVAGRAAWGRLFDETMTALRFPVGGKELTIAEAMHLMFDPDRKVRQEGSESVATVLGANARIFTLVTNTLAKDKEIEDRWRGFARPISARNLSNFVEDEVVDALVHAVREAYPALSHRYYAMKARWLGLDKLEYWDRNAPLPGAPQRVIPWAEARRIVLESYRAFSPKLAVIGERFFTERWIDAGPRPGKDSGAFSHPTVPSAHPYILMNYMGNARDVMTLAHELGHGVHQVLAGRQGHLMADTPLTLAETASVFGEMLTFRRLLADEEDPATRKALLARKVEDMINTAIRQIAFCEFERRVHDERRKGELLPERLNAIWLEVQTESLGPAFNWQPSYGTYWSSIPHFIHTPFYVYAYAFGDCLVNSLYAAYQAAPEGFADQYVAMLSAGGTLRHHDLLQPFGLDAREPAFWDKGLSVLSGFIDELEALG</sequence>
<dbReference type="CDD" id="cd09610">
    <property type="entry name" value="M3B_PepF"/>
    <property type="match status" value="1"/>
</dbReference>
<keyword evidence="1 6" id="KW-0645">Protease</keyword>
<dbReference type="InterPro" id="IPR011977">
    <property type="entry name" value="Pept_M3B_clade3"/>
</dbReference>
<dbReference type="GO" id="GO:0004222">
    <property type="term" value="F:metalloendopeptidase activity"/>
    <property type="evidence" value="ECO:0007669"/>
    <property type="project" value="InterPro"/>
</dbReference>
<evidence type="ECO:0000256" key="6">
    <source>
        <dbReference type="RuleBase" id="RU003435"/>
    </source>
</evidence>
<reference evidence="9" key="1">
    <citation type="journal article" date="2014" name="Int. J. Syst. Evol. Microbiol.">
        <title>Complete genome sequence of Corynebacterium casei LMG S-19264T (=DSM 44701T), isolated from a smear-ripened cheese.</title>
        <authorList>
            <consortium name="US DOE Joint Genome Institute (JGI-PGF)"/>
            <person name="Walter F."/>
            <person name="Albersmeier A."/>
            <person name="Kalinowski J."/>
            <person name="Ruckert C."/>
        </authorList>
    </citation>
    <scope>NUCLEOTIDE SEQUENCE</scope>
    <source>
        <strain evidence="9">CGMCC 1.15725</strain>
    </source>
</reference>
<keyword evidence="2 6" id="KW-0479">Metal-binding</keyword>
<dbReference type="GO" id="GO:0046872">
    <property type="term" value="F:metal ion binding"/>
    <property type="evidence" value="ECO:0007669"/>
    <property type="project" value="UniProtKB-UniRule"/>
</dbReference>
<evidence type="ECO:0000256" key="1">
    <source>
        <dbReference type="ARBA" id="ARBA00022670"/>
    </source>
</evidence>
<evidence type="ECO:0000256" key="5">
    <source>
        <dbReference type="ARBA" id="ARBA00023049"/>
    </source>
</evidence>
<keyword evidence="10" id="KW-1185">Reference proteome</keyword>
<dbReference type="InterPro" id="IPR045090">
    <property type="entry name" value="Pept_M3A_M3B"/>
</dbReference>
<evidence type="ECO:0000259" key="8">
    <source>
        <dbReference type="Pfam" id="PF08439"/>
    </source>
</evidence>
<keyword evidence="4 6" id="KW-0862">Zinc</keyword>
<dbReference type="InterPro" id="IPR042088">
    <property type="entry name" value="OligoPept_F_C"/>
</dbReference>
<comment type="similarity">
    <text evidence="6">Belongs to the peptidase M3 family.</text>
</comment>
<dbReference type="Pfam" id="PF01432">
    <property type="entry name" value="Peptidase_M3"/>
    <property type="match status" value="1"/>
</dbReference>
<dbReference type="EMBL" id="BMJQ01000022">
    <property type="protein sequence ID" value="GGF45592.1"/>
    <property type="molecule type" value="Genomic_DNA"/>
</dbReference>
<name>A0A8J2Z042_9PROT</name>
<comment type="caution">
    <text evidence="9">The sequence shown here is derived from an EMBL/GenBank/DDBJ whole genome shotgun (WGS) entry which is preliminary data.</text>
</comment>
<feature type="domain" description="Peptidase M3A/M3B catalytic" evidence="7">
    <location>
        <begin position="210"/>
        <end position="589"/>
    </location>
</feature>
<evidence type="ECO:0000256" key="3">
    <source>
        <dbReference type="ARBA" id="ARBA00022801"/>
    </source>
</evidence>
<evidence type="ECO:0000313" key="10">
    <source>
        <dbReference type="Proteomes" id="UP000646365"/>
    </source>
</evidence>
<evidence type="ECO:0000313" key="9">
    <source>
        <dbReference type="EMBL" id="GGF45592.1"/>
    </source>
</evidence>
<comment type="cofactor">
    <cofactor evidence="6">
        <name>Zn(2+)</name>
        <dbReference type="ChEBI" id="CHEBI:29105"/>
    </cofactor>
    <text evidence="6">Binds 1 zinc ion.</text>
</comment>
<dbReference type="InterPro" id="IPR013647">
    <property type="entry name" value="OligopepF_N_dom"/>
</dbReference>
<reference evidence="9" key="2">
    <citation type="submission" date="2020-09" db="EMBL/GenBank/DDBJ databases">
        <authorList>
            <person name="Sun Q."/>
            <person name="Zhou Y."/>
        </authorList>
    </citation>
    <scope>NUCLEOTIDE SEQUENCE</scope>
    <source>
        <strain evidence="9">CGMCC 1.15725</strain>
    </source>
</reference>
<protein>
    <submittedName>
        <fullName evidence="9">Oligoendopeptidase F</fullName>
    </submittedName>
</protein>
<dbReference type="GO" id="GO:0006518">
    <property type="term" value="P:peptide metabolic process"/>
    <property type="evidence" value="ECO:0007669"/>
    <property type="project" value="TreeGrafter"/>
</dbReference>
<gene>
    <name evidence="9" type="ORF">GCM10011611_60030</name>
</gene>
<evidence type="ECO:0000259" key="7">
    <source>
        <dbReference type="Pfam" id="PF01432"/>
    </source>
</evidence>
<dbReference type="AlphaFoldDB" id="A0A8J2Z042"/>